<dbReference type="Proteomes" id="UP000436088">
    <property type="component" value="Unassembled WGS sequence"/>
</dbReference>
<dbReference type="Pfam" id="PF23197">
    <property type="entry name" value="IG_AIR9"/>
    <property type="match status" value="1"/>
</dbReference>
<dbReference type="InterPro" id="IPR044730">
    <property type="entry name" value="RNase_H-like_dom_plant"/>
</dbReference>
<dbReference type="PANTHER" id="PTHR31149">
    <property type="entry name" value="EXPRESSED PROTEIN"/>
    <property type="match status" value="1"/>
</dbReference>
<comment type="caution">
    <text evidence="4">The sequence shown here is derived from an EMBL/GenBank/DDBJ whole genome shotgun (WGS) entry which is preliminary data.</text>
</comment>
<sequence length="592" mass="65604">MSGGDGGGERCLKFSNLLGVTFRGERRAFVNRVSSMVNEWNKGVGDDFPGVVRSLIVGMNPSFLFIQESKVDSVQPILIRRLMNDLAEVDPYWSKHVWLGVALMCGILCWQVSSSEGAVKVELLKCVSGLRIFSAYVCVVWSCMGAILWSIRKCRNGIIFEKGKLDSTHLFFLTRYRLSAWFSAKFPNVSIPFDCLVGNPSLADSWSSCKKVPSLPSVWDPPPPGFYTVNVDGAMDMQWFKGGIGGLLRDVDGNVLGTLSEIVGSYPPIMDELLEIKAGLWFFEESGWGYRGHLILESNYANVLNWIKNPGSCSALFESLVKEIVTIVLDRNVIEVVSLGWLHLFLPGSLADSLIDLIISQHRIRELTGVHGTHAGGGSHEKDRPSSGILMNQNPHGSTAGHGFSPTNQYPDEQHHMPPENMMRYMHDNDYTAKNLMFNDLGQQRLSNGTAQEFLFNSDRGGPGTNPDSAFDRGFVRIGSEDTTNDVLYQPDEMASQGSEDNWGCNTGEKLLGCGFPVRGTTLCMFQWVRHLQDGTRQYIEGATNPEYVVTADDVDKLIAVECIPMDDQGRQGEIVRLFANDQNKIKCGKSV</sequence>
<proteinExistence type="predicted"/>
<dbReference type="GO" id="GO:0004523">
    <property type="term" value="F:RNA-DNA hybrid ribonuclease activity"/>
    <property type="evidence" value="ECO:0007669"/>
    <property type="project" value="InterPro"/>
</dbReference>
<evidence type="ECO:0000259" key="2">
    <source>
        <dbReference type="Pfam" id="PF13456"/>
    </source>
</evidence>
<accession>A0A6A3D5P0</accession>
<feature type="domain" description="RNase H type-1" evidence="2">
    <location>
        <begin position="230"/>
        <end position="328"/>
    </location>
</feature>
<dbReference type="CDD" id="cd06222">
    <property type="entry name" value="RNase_H_like"/>
    <property type="match status" value="1"/>
</dbReference>
<evidence type="ECO:0000256" key="1">
    <source>
        <dbReference type="SAM" id="MobiDB-lite"/>
    </source>
</evidence>
<dbReference type="InterPro" id="IPR056284">
    <property type="entry name" value="AIR9-like_A9"/>
</dbReference>
<dbReference type="PANTHER" id="PTHR31149:SF7">
    <property type="entry name" value="EXPRESSED PROTEIN"/>
    <property type="match status" value="1"/>
</dbReference>
<keyword evidence="5" id="KW-1185">Reference proteome</keyword>
<dbReference type="InterPro" id="IPR002156">
    <property type="entry name" value="RNaseH_domain"/>
</dbReference>
<gene>
    <name evidence="4" type="ORF">F3Y22_tig00000738pilonHSYRG00042</name>
</gene>
<name>A0A6A3D5P0_HIBSY</name>
<evidence type="ECO:0000313" key="4">
    <source>
        <dbReference type="EMBL" id="KAE8734602.1"/>
    </source>
</evidence>
<dbReference type="Gene3D" id="2.60.40.2700">
    <property type="match status" value="1"/>
</dbReference>
<evidence type="ECO:0000259" key="3">
    <source>
        <dbReference type="Pfam" id="PF23197"/>
    </source>
</evidence>
<dbReference type="AlphaFoldDB" id="A0A6A3D5P0"/>
<organism evidence="4 5">
    <name type="scientific">Hibiscus syriacus</name>
    <name type="common">Rose of Sharon</name>
    <dbReference type="NCBI Taxonomy" id="106335"/>
    <lineage>
        <taxon>Eukaryota</taxon>
        <taxon>Viridiplantae</taxon>
        <taxon>Streptophyta</taxon>
        <taxon>Embryophyta</taxon>
        <taxon>Tracheophyta</taxon>
        <taxon>Spermatophyta</taxon>
        <taxon>Magnoliopsida</taxon>
        <taxon>eudicotyledons</taxon>
        <taxon>Gunneridae</taxon>
        <taxon>Pentapetalae</taxon>
        <taxon>rosids</taxon>
        <taxon>malvids</taxon>
        <taxon>Malvales</taxon>
        <taxon>Malvaceae</taxon>
        <taxon>Malvoideae</taxon>
        <taxon>Hibiscus</taxon>
    </lineage>
</organism>
<dbReference type="Pfam" id="PF13456">
    <property type="entry name" value="RVT_3"/>
    <property type="match status" value="1"/>
</dbReference>
<dbReference type="EMBL" id="VEPZ02000065">
    <property type="protein sequence ID" value="KAE8734602.1"/>
    <property type="molecule type" value="Genomic_DNA"/>
</dbReference>
<feature type="region of interest" description="Disordered" evidence="1">
    <location>
        <begin position="370"/>
        <end position="419"/>
    </location>
</feature>
<dbReference type="GO" id="GO:0003676">
    <property type="term" value="F:nucleic acid binding"/>
    <property type="evidence" value="ECO:0007669"/>
    <property type="project" value="InterPro"/>
</dbReference>
<evidence type="ECO:0000313" key="5">
    <source>
        <dbReference type="Proteomes" id="UP000436088"/>
    </source>
</evidence>
<dbReference type="GO" id="GO:0005886">
    <property type="term" value="C:plasma membrane"/>
    <property type="evidence" value="ECO:0007669"/>
    <property type="project" value="TreeGrafter"/>
</dbReference>
<feature type="domain" description="AIR9-like A9" evidence="3">
    <location>
        <begin position="523"/>
        <end position="576"/>
    </location>
</feature>
<reference evidence="4" key="1">
    <citation type="submission" date="2019-09" db="EMBL/GenBank/DDBJ databases">
        <title>Draft genome information of white flower Hibiscus syriacus.</title>
        <authorList>
            <person name="Kim Y.-M."/>
        </authorList>
    </citation>
    <scope>NUCLEOTIDE SEQUENCE [LARGE SCALE GENOMIC DNA]</scope>
    <source>
        <strain evidence="4">YM2019G1</strain>
    </source>
</reference>
<protein>
    <submittedName>
        <fullName evidence="4">Uncharacterized protein</fullName>
    </submittedName>
</protein>